<dbReference type="Proteomes" id="UP000192783">
    <property type="component" value="Unassembled WGS sequence"/>
</dbReference>
<evidence type="ECO:0000259" key="2">
    <source>
        <dbReference type="Pfam" id="PF18481"/>
    </source>
</evidence>
<dbReference type="AlphaFoldDB" id="A0A1W1X6L3"/>
<evidence type="ECO:0000259" key="1">
    <source>
        <dbReference type="Pfam" id="PF04256"/>
    </source>
</evidence>
<proteinExistence type="predicted"/>
<dbReference type="InterPro" id="IPR041652">
    <property type="entry name" value="DUF5616"/>
</dbReference>
<organism evidence="3 4">
    <name type="scientific">Desulfacinum hydrothermale DSM 13146</name>
    <dbReference type="NCBI Taxonomy" id="1121390"/>
    <lineage>
        <taxon>Bacteria</taxon>
        <taxon>Pseudomonadati</taxon>
        <taxon>Thermodesulfobacteriota</taxon>
        <taxon>Syntrophobacteria</taxon>
        <taxon>Syntrophobacterales</taxon>
        <taxon>Syntrophobacteraceae</taxon>
        <taxon>Desulfacinum</taxon>
    </lineage>
</organism>
<accession>A0A1W1X6L3</accession>
<name>A0A1W1X6L3_9BACT</name>
<evidence type="ECO:0000313" key="4">
    <source>
        <dbReference type="Proteomes" id="UP000192783"/>
    </source>
</evidence>
<feature type="domain" description="DUF5616" evidence="2">
    <location>
        <begin position="79"/>
        <end position="212"/>
    </location>
</feature>
<keyword evidence="4" id="KW-1185">Reference proteome</keyword>
<dbReference type="InterPro" id="IPR007368">
    <property type="entry name" value="DUF434"/>
</dbReference>
<dbReference type="Pfam" id="PF18481">
    <property type="entry name" value="DUF5616"/>
    <property type="match status" value="1"/>
</dbReference>
<reference evidence="3 4" key="1">
    <citation type="submission" date="2017-04" db="EMBL/GenBank/DDBJ databases">
        <authorList>
            <person name="Afonso C.L."/>
            <person name="Miller P.J."/>
            <person name="Scott M.A."/>
            <person name="Spackman E."/>
            <person name="Goraichik I."/>
            <person name="Dimitrov K.M."/>
            <person name="Suarez D.L."/>
            <person name="Swayne D.E."/>
        </authorList>
    </citation>
    <scope>NUCLEOTIDE SEQUENCE [LARGE SCALE GENOMIC DNA]</scope>
    <source>
        <strain evidence="3 4">DSM 13146</strain>
    </source>
</reference>
<evidence type="ECO:0008006" key="5">
    <source>
        <dbReference type="Google" id="ProtNLM"/>
    </source>
</evidence>
<dbReference type="PANTHER" id="PTHR42252">
    <property type="entry name" value="DUF5616 DOMAIN-CONTAINING PROTEIN"/>
    <property type="match status" value="1"/>
</dbReference>
<gene>
    <name evidence="3" type="ORF">SAMN02746041_00717</name>
</gene>
<dbReference type="PANTHER" id="PTHR42252:SF1">
    <property type="entry name" value="DUF434 DOMAIN-CONTAINING PROTEIN"/>
    <property type="match status" value="1"/>
</dbReference>
<dbReference type="OrthoDB" id="5503612at2"/>
<dbReference type="STRING" id="1121390.SAMN02746041_00717"/>
<sequence length="242" mass="27065">MGRNGETPVNDETGVIHEAAEDLFLLLNKGYPRSSAITWVGNRYNLPREGRELLRRGIFSQTAALRRRAKKVRGAAWRSRLLVVDGHNVHITVESALLRRPLVVGNDGALRDIAALSARFRPGPTTQRVVDLVCGTLERFLSAQVRFYFDAPMSRSGELAGMYERCLKELGVPGWARAVAVPEQHFPARGCVIASSDRAVVDGCESWLDLARWVIDYHRLAHPAFDFSYLIHARPAPFLPRP</sequence>
<evidence type="ECO:0000313" key="3">
    <source>
        <dbReference type="EMBL" id="SMC19575.1"/>
    </source>
</evidence>
<dbReference type="Pfam" id="PF04256">
    <property type="entry name" value="DUF434"/>
    <property type="match status" value="1"/>
</dbReference>
<feature type="domain" description="DUF434" evidence="1">
    <location>
        <begin position="16"/>
        <end position="70"/>
    </location>
</feature>
<protein>
    <recommendedName>
        <fullName evidence="5">DUF434 domain-containing protein</fullName>
    </recommendedName>
</protein>
<dbReference type="EMBL" id="FWXF01000002">
    <property type="protein sequence ID" value="SMC19575.1"/>
    <property type="molecule type" value="Genomic_DNA"/>
</dbReference>